<proteinExistence type="predicted"/>
<dbReference type="OrthoDB" id="294702at2759"/>
<gene>
    <name evidence="2" type="ORF">CBYS24578_00006089</name>
</gene>
<sequence>MRVLVATANKIAESKPGQRKLDELIENEKAEAKDKEDQREFTMNLLVGEPMRQGVNAAVHEAKLQSAHGRRFKFEDVGYNQVWIWHGANDTNAPIVMIEYLAKRLPHCTLRAFPDDTHFTMFKHLGVVLDDLFPNESRKS</sequence>
<accession>A0A9N9Y3X4</accession>
<name>A0A9N9Y3X4_9HYPO</name>
<protein>
    <submittedName>
        <fullName evidence="2">Uncharacterized protein</fullName>
    </submittedName>
</protein>
<feature type="coiled-coil region" evidence="1">
    <location>
        <begin position="18"/>
        <end position="45"/>
    </location>
</feature>
<dbReference type="Gene3D" id="3.40.50.1820">
    <property type="entry name" value="alpha/beta hydrolase"/>
    <property type="match status" value="1"/>
</dbReference>
<evidence type="ECO:0000313" key="2">
    <source>
        <dbReference type="EMBL" id="CAG9991247.1"/>
    </source>
</evidence>
<comment type="caution">
    <text evidence="2">The sequence shown here is derived from an EMBL/GenBank/DDBJ whole genome shotgun (WGS) entry which is preliminary data.</text>
</comment>
<keyword evidence="1" id="KW-0175">Coiled coil</keyword>
<evidence type="ECO:0000256" key="1">
    <source>
        <dbReference type="SAM" id="Coils"/>
    </source>
</evidence>
<reference evidence="2" key="1">
    <citation type="submission" date="2021-10" db="EMBL/GenBank/DDBJ databases">
        <authorList>
            <person name="Piombo E."/>
        </authorList>
    </citation>
    <scope>NUCLEOTIDE SEQUENCE</scope>
</reference>
<dbReference type="InterPro" id="IPR029058">
    <property type="entry name" value="AB_hydrolase_fold"/>
</dbReference>
<evidence type="ECO:0000313" key="3">
    <source>
        <dbReference type="Proteomes" id="UP000754883"/>
    </source>
</evidence>
<dbReference type="Proteomes" id="UP000754883">
    <property type="component" value="Unassembled WGS sequence"/>
</dbReference>
<dbReference type="EMBL" id="CABFNO020001479">
    <property type="protein sequence ID" value="CAG9991247.1"/>
    <property type="molecule type" value="Genomic_DNA"/>
</dbReference>
<dbReference type="SUPFAM" id="SSF53474">
    <property type="entry name" value="alpha/beta-Hydrolases"/>
    <property type="match status" value="1"/>
</dbReference>
<keyword evidence="3" id="KW-1185">Reference proteome</keyword>
<organism evidence="2 3">
    <name type="scientific">Clonostachys byssicola</name>
    <dbReference type="NCBI Taxonomy" id="160290"/>
    <lineage>
        <taxon>Eukaryota</taxon>
        <taxon>Fungi</taxon>
        <taxon>Dikarya</taxon>
        <taxon>Ascomycota</taxon>
        <taxon>Pezizomycotina</taxon>
        <taxon>Sordariomycetes</taxon>
        <taxon>Hypocreomycetidae</taxon>
        <taxon>Hypocreales</taxon>
        <taxon>Bionectriaceae</taxon>
        <taxon>Clonostachys</taxon>
    </lineage>
</organism>
<dbReference type="AlphaFoldDB" id="A0A9N9Y3X4"/>